<evidence type="ECO:0000256" key="4">
    <source>
        <dbReference type="ARBA" id="ARBA00023002"/>
    </source>
</evidence>
<evidence type="ECO:0000256" key="8">
    <source>
        <dbReference type="RuleBase" id="RU000461"/>
    </source>
</evidence>
<dbReference type="InterPro" id="IPR001128">
    <property type="entry name" value="Cyt_P450"/>
</dbReference>
<evidence type="ECO:0000313" key="10">
    <source>
        <dbReference type="Proteomes" id="UP000006352"/>
    </source>
</evidence>
<dbReference type="CDD" id="cd11041">
    <property type="entry name" value="CYP503A1-like"/>
    <property type="match status" value="1"/>
</dbReference>
<dbReference type="GO" id="GO:0020037">
    <property type="term" value="F:heme binding"/>
    <property type="evidence" value="ECO:0007669"/>
    <property type="project" value="InterPro"/>
</dbReference>
<keyword evidence="6 8" id="KW-0503">Monooxygenase</keyword>
<keyword evidence="10" id="KW-1185">Reference proteome</keyword>
<dbReference type="InParanoid" id="J4H4Y7"/>
<gene>
    <name evidence="9" type="ORF">FIBRA_08043</name>
</gene>
<dbReference type="Proteomes" id="UP000006352">
    <property type="component" value="Unassembled WGS sequence"/>
</dbReference>
<dbReference type="PRINTS" id="PR00465">
    <property type="entry name" value="EP450IV"/>
</dbReference>
<accession>J4H4Y7</accession>
<evidence type="ECO:0008006" key="11">
    <source>
        <dbReference type="Google" id="ProtNLM"/>
    </source>
</evidence>
<evidence type="ECO:0000256" key="5">
    <source>
        <dbReference type="ARBA" id="ARBA00023004"/>
    </source>
</evidence>
<dbReference type="GeneID" id="24100720"/>
<keyword evidence="4 8" id="KW-0560">Oxidoreductase</keyword>
<dbReference type="HOGENOM" id="CLU_022195_0_2_1"/>
<dbReference type="GO" id="GO:0004497">
    <property type="term" value="F:monooxygenase activity"/>
    <property type="evidence" value="ECO:0007669"/>
    <property type="project" value="UniProtKB-KW"/>
</dbReference>
<evidence type="ECO:0000256" key="1">
    <source>
        <dbReference type="ARBA" id="ARBA00001971"/>
    </source>
</evidence>
<dbReference type="STRING" id="599839.J4H4Y7"/>
<reference evidence="9 10" key="1">
    <citation type="journal article" date="2012" name="Appl. Environ. Microbiol.">
        <title>Short-read sequencing for genomic analysis of the brown rot fungus Fibroporia radiculosa.</title>
        <authorList>
            <person name="Tang J.D."/>
            <person name="Perkins A.D."/>
            <person name="Sonstegard T.S."/>
            <person name="Schroeder S.G."/>
            <person name="Burgess S.C."/>
            <person name="Diehl S.V."/>
        </authorList>
    </citation>
    <scope>NUCLEOTIDE SEQUENCE [LARGE SCALE GENOMIC DNA]</scope>
    <source>
        <strain evidence="9 10">TFFH 294</strain>
    </source>
</reference>
<evidence type="ECO:0000256" key="2">
    <source>
        <dbReference type="ARBA" id="ARBA00010617"/>
    </source>
</evidence>
<dbReference type="OrthoDB" id="1844152at2759"/>
<evidence type="ECO:0000313" key="9">
    <source>
        <dbReference type="EMBL" id="CCM05809.1"/>
    </source>
</evidence>
<dbReference type="PANTHER" id="PTHR46206">
    <property type="entry name" value="CYTOCHROME P450"/>
    <property type="match status" value="1"/>
</dbReference>
<keyword evidence="5 7" id="KW-0408">Iron</keyword>
<dbReference type="InterPro" id="IPR036396">
    <property type="entry name" value="Cyt_P450_sf"/>
</dbReference>
<dbReference type="GO" id="GO:0016705">
    <property type="term" value="F:oxidoreductase activity, acting on paired donors, with incorporation or reduction of molecular oxygen"/>
    <property type="evidence" value="ECO:0007669"/>
    <property type="project" value="InterPro"/>
</dbReference>
<dbReference type="InterPro" id="IPR002403">
    <property type="entry name" value="Cyt_P450_E_grp-IV"/>
</dbReference>
<keyword evidence="3 7" id="KW-0479">Metal-binding</keyword>
<evidence type="ECO:0000256" key="7">
    <source>
        <dbReference type="PIRSR" id="PIRSR602403-1"/>
    </source>
</evidence>
<comment type="cofactor">
    <cofactor evidence="1 7">
        <name>heme</name>
        <dbReference type="ChEBI" id="CHEBI:30413"/>
    </cofactor>
</comment>
<evidence type="ECO:0000256" key="6">
    <source>
        <dbReference type="ARBA" id="ARBA00023033"/>
    </source>
</evidence>
<sequence>MLTLPIAMMDLEPRQVLAYSVLLLIPALYFLLRLPSSQLGHIPTVGGPSTPLFSYLGSFRFFVRGVSILQEGYTKHKGHLFKYNDWYSWTVAVTTAQQIDEVRKAPDDVLSFLETGLETVQGDYTLGRAVHENPYHISLVRSQLTRSLSAIFPQMMDEISTAFEDTIPTPQKHGDWVKVHPRDVITQRGVKFLGPLITERSRLAAELGDEWKDKPNDMLQWCIDSGVGEAIPDLVMRILTINMAAIHSSSITFTHAIFHLATNPHFIQPIREEVDELIQKEGWSKETLGKMHKVDSFLREAMRMDGLAAVSLDRVALKDFTFSDGTIIPAGTRLAAPARAIHRDDELYPNALTFDPWRFSNMRDKTEQGAHNFAVNTSAEFMIFGHGKHACPGRFFVVNEMKAMLAYIAVNYDVKMADDSADMPPSMYFGRAIVPNGTAEVAFRKRQH</sequence>
<feature type="binding site" description="axial binding residue" evidence="7">
    <location>
        <position position="391"/>
    </location>
    <ligand>
        <name>heme</name>
        <dbReference type="ChEBI" id="CHEBI:30413"/>
    </ligand>
    <ligandPart>
        <name>Fe</name>
        <dbReference type="ChEBI" id="CHEBI:18248"/>
    </ligandPart>
</feature>
<proteinExistence type="inferred from homology"/>
<dbReference type="InterPro" id="IPR017972">
    <property type="entry name" value="Cyt_P450_CS"/>
</dbReference>
<dbReference type="Pfam" id="PF00067">
    <property type="entry name" value="p450"/>
    <property type="match status" value="1"/>
</dbReference>
<dbReference type="EMBL" id="HE797207">
    <property type="protein sequence ID" value="CCM05809.1"/>
    <property type="molecule type" value="Genomic_DNA"/>
</dbReference>
<dbReference type="AlphaFoldDB" id="J4H4Y7"/>
<dbReference type="PANTHER" id="PTHR46206:SF1">
    <property type="entry name" value="P450, PUTATIVE (EUROFUNG)-RELATED"/>
    <property type="match status" value="1"/>
</dbReference>
<dbReference type="RefSeq" id="XP_012185092.1">
    <property type="nucleotide sequence ID" value="XM_012329702.1"/>
</dbReference>
<comment type="similarity">
    <text evidence="2 8">Belongs to the cytochrome P450 family.</text>
</comment>
<protein>
    <recommendedName>
        <fullName evidence="11">Cytochrome P450</fullName>
    </recommendedName>
</protein>
<dbReference type="GO" id="GO:0005506">
    <property type="term" value="F:iron ion binding"/>
    <property type="evidence" value="ECO:0007669"/>
    <property type="project" value="InterPro"/>
</dbReference>
<dbReference type="GO" id="GO:0016020">
    <property type="term" value="C:membrane"/>
    <property type="evidence" value="ECO:0007669"/>
    <property type="project" value="UniProtKB-SubCell"/>
</dbReference>
<evidence type="ECO:0000256" key="3">
    <source>
        <dbReference type="ARBA" id="ARBA00022723"/>
    </source>
</evidence>
<keyword evidence="7 8" id="KW-0349">Heme</keyword>
<organism evidence="9 10">
    <name type="scientific">Fibroporia radiculosa</name>
    <dbReference type="NCBI Taxonomy" id="599839"/>
    <lineage>
        <taxon>Eukaryota</taxon>
        <taxon>Fungi</taxon>
        <taxon>Dikarya</taxon>
        <taxon>Basidiomycota</taxon>
        <taxon>Agaricomycotina</taxon>
        <taxon>Agaricomycetes</taxon>
        <taxon>Polyporales</taxon>
        <taxon>Fibroporiaceae</taxon>
        <taxon>Fibroporia</taxon>
    </lineage>
</organism>
<name>J4H4Y7_9APHY</name>
<dbReference type="Gene3D" id="1.10.630.10">
    <property type="entry name" value="Cytochrome P450"/>
    <property type="match status" value="1"/>
</dbReference>
<dbReference type="SUPFAM" id="SSF48264">
    <property type="entry name" value="Cytochrome P450"/>
    <property type="match status" value="1"/>
</dbReference>
<dbReference type="PROSITE" id="PS00086">
    <property type="entry name" value="CYTOCHROME_P450"/>
    <property type="match status" value="1"/>
</dbReference>